<keyword evidence="1" id="KW-0560">Oxidoreductase</keyword>
<keyword evidence="4" id="KW-1185">Reference proteome</keyword>
<dbReference type="InterPro" id="IPR036188">
    <property type="entry name" value="FAD/NAD-bd_sf"/>
</dbReference>
<dbReference type="PANTHER" id="PTHR13847:SF289">
    <property type="entry name" value="GLYCINE OXIDASE"/>
    <property type="match status" value="1"/>
</dbReference>
<dbReference type="Gene3D" id="3.50.50.60">
    <property type="entry name" value="FAD/NAD(P)-binding domain"/>
    <property type="match status" value="2"/>
</dbReference>
<evidence type="ECO:0000256" key="1">
    <source>
        <dbReference type="ARBA" id="ARBA00023002"/>
    </source>
</evidence>
<dbReference type="Pfam" id="PF01266">
    <property type="entry name" value="DAO"/>
    <property type="match status" value="1"/>
</dbReference>
<feature type="domain" description="FAD dependent oxidoreductase" evidence="2">
    <location>
        <begin position="6"/>
        <end position="315"/>
    </location>
</feature>
<evidence type="ECO:0000313" key="4">
    <source>
        <dbReference type="Proteomes" id="UP001595528"/>
    </source>
</evidence>
<comment type="caution">
    <text evidence="3">The sequence shown here is derived from an EMBL/GenBank/DDBJ whole genome shotgun (WGS) entry which is preliminary data.</text>
</comment>
<dbReference type="SUPFAM" id="SSF51971">
    <property type="entry name" value="Nucleotide-binding domain"/>
    <property type="match status" value="1"/>
</dbReference>
<dbReference type="RefSeq" id="WP_379903819.1">
    <property type="nucleotide sequence ID" value="NZ_JBHRTR010000034.1"/>
</dbReference>
<dbReference type="EMBL" id="JBHRTR010000034">
    <property type="protein sequence ID" value="MFC3229525.1"/>
    <property type="molecule type" value="Genomic_DNA"/>
</dbReference>
<dbReference type="Proteomes" id="UP001595528">
    <property type="component" value="Unassembled WGS sequence"/>
</dbReference>
<proteinExistence type="predicted"/>
<protein>
    <submittedName>
        <fullName evidence="3">FAD-dependent oxidoreductase</fullName>
    </submittedName>
</protein>
<dbReference type="Gene3D" id="3.30.9.10">
    <property type="entry name" value="D-Amino Acid Oxidase, subunit A, domain 2"/>
    <property type="match status" value="2"/>
</dbReference>
<evidence type="ECO:0000313" key="3">
    <source>
        <dbReference type="EMBL" id="MFC3229525.1"/>
    </source>
</evidence>
<evidence type="ECO:0000259" key="2">
    <source>
        <dbReference type="Pfam" id="PF01266"/>
    </source>
</evidence>
<reference evidence="4" key="1">
    <citation type="journal article" date="2019" name="Int. J. Syst. Evol. Microbiol.">
        <title>The Global Catalogue of Microorganisms (GCM) 10K type strain sequencing project: providing services to taxonomists for standard genome sequencing and annotation.</title>
        <authorList>
            <consortium name="The Broad Institute Genomics Platform"/>
            <consortium name="The Broad Institute Genome Sequencing Center for Infectious Disease"/>
            <person name="Wu L."/>
            <person name="Ma J."/>
        </authorList>
    </citation>
    <scope>NUCLEOTIDE SEQUENCE [LARGE SCALE GENOMIC DNA]</scope>
    <source>
        <strain evidence="4">KCTC 42964</strain>
    </source>
</reference>
<dbReference type="SUPFAM" id="SSF54373">
    <property type="entry name" value="FAD-linked reductases, C-terminal domain"/>
    <property type="match status" value="1"/>
</dbReference>
<name>A0ABV7L488_9PROT</name>
<organism evidence="3 4">
    <name type="scientific">Marinibaculum pumilum</name>
    <dbReference type="NCBI Taxonomy" id="1766165"/>
    <lineage>
        <taxon>Bacteria</taxon>
        <taxon>Pseudomonadati</taxon>
        <taxon>Pseudomonadota</taxon>
        <taxon>Alphaproteobacteria</taxon>
        <taxon>Rhodospirillales</taxon>
        <taxon>Rhodospirillaceae</taxon>
        <taxon>Marinibaculum</taxon>
    </lineage>
</organism>
<dbReference type="PANTHER" id="PTHR13847">
    <property type="entry name" value="SARCOSINE DEHYDROGENASE-RELATED"/>
    <property type="match status" value="1"/>
</dbReference>
<gene>
    <name evidence="3" type="ORF">ACFOGJ_19915</name>
</gene>
<accession>A0ABV7L488</accession>
<dbReference type="InterPro" id="IPR006076">
    <property type="entry name" value="FAD-dep_OxRdtase"/>
</dbReference>
<sequence>MDTNYDLTIVGAGIAGLWCAWLARRSGMAVRVVERGSEALTAGCSWRAGGMLAPEVEAETAEPVVTVLGRRSLALWQAHFPQLVTMQGTLLLPPRRDPAQLNRFRRQTEGWEEADADRVVALEPVLEGHHGRGLYYPVEGHVDPRAVLPAMVAALQADGVTFEWEAALAPEAAGGPCLDCRGLDAADALPDLRGVKGEMLLIRTPDLALARPVRLLHPRHPIYVVPREGNVFMIGATTVESGGRAGVTVRGAGELLTQAYAVHPAFGEAEVLEMNAGLRPAFPDNRPRLSRRGAVVHVNGLYRHGYLLAPAMAERALAALQGGPVELE</sequence>